<evidence type="ECO:0000256" key="1">
    <source>
        <dbReference type="ARBA" id="ARBA00002190"/>
    </source>
</evidence>
<dbReference type="Proteomes" id="UP000653411">
    <property type="component" value="Unassembled WGS sequence"/>
</dbReference>
<sequence>MVLSLSAKGLTHGEVAAHLAEVYGAQVSKQAISTITDKVMDGMAEWQSCPPGRVYPVFFVDAINVKIRDGQVANRPVYVVRAVRAVTAPATSSVSAFRVLCCCAPTSWWCGASAGLVSGGWSGPGGVCGRETVGGR</sequence>
<keyword evidence="4 6" id="KW-0238">DNA-binding</keyword>
<dbReference type="GO" id="GO:0003677">
    <property type="term" value="F:DNA binding"/>
    <property type="evidence" value="ECO:0007669"/>
    <property type="project" value="UniProtKB-UniRule"/>
</dbReference>
<evidence type="ECO:0000313" key="8">
    <source>
        <dbReference type="Proteomes" id="UP000653411"/>
    </source>
</evidence>
<organism evidence="7 8">
    <name type="scientific">Streptomyces fuscichromogenes</name>
    <dbReference type="NCBI Taxonomy" id="1324013"/>
    <lineage>
        <taxon>Bacteria</taxon>
        <taxon>Bacillati</taxon>
        <taxon>Actinomycetota</taxon>
        <taxon>Actinomycetes</taxon>
        <taxon>Kitasatosporales</taxon>
        <taxon>Streptomycetaceae</taxon>
        <taxon>Streptomyces</taxon>
    </lineage>
</organism>
<protein>
    <recommendedName>
        <fullName evidence="6">Mutator family transposase</fullName>
    </recommendedName>
</protein>
<evidence type="ECO:0000256" key="3">
    <source>
        <dbReference type="ARBA" id="ARBA00022578"/>
    </source>
</evidence>
<evidence type="ECO:0000256" key="5">
    <source>
        <dbReference type="ARBA" id="ARBA00023172"/>
    </source>
</evidence>
<dbReference type="EMBL" id="BMML01000044">
    <property type="protein sequence ID" value="GGN44824.1"/>
    <property type="molecule type" value="Genomic_DNA"/>
</dbReference>
<keyword evidence="3 6" id="KW-0815">Transposition</keyword>
<dbReference type="AlphaFoldDB" id="A0A917XQ77"/>
<dbReference type="GO" id="GO:0004803">
    <property type="term" value="F:transposase activity"/>
    <property type="evidence" value="ECO:0007669"/>
    <property type="project" value="UniProtKB-UniRule"/>
</dbReference>
<comment type="function">
    <text evidence="1 6">Required for the transposition of the insertion element.</text>
</comment>
<reference evidence="7" key="2">
    <citation type="submission" date="2020-09" db="EMBL/GenBank/DDBJ databases">
        <authorList>
            <person name="Sun Q."/>
            <person name="Zhou Y."/>
        </authorList>
    </citation>
    <scope>NUCLEOTIDE SEQUENCE</scope>
    <source>
        <strain evidence="7">CGMCC 4.7110</strain>
    </source>
</reference>
<reference evidence="7" key="1">
    <citation type="journal article" date="2014" name="Int. J. Syst. Evol. Microbiol.">
        <title>Complete genome sequence of Corynebacterium casei LMG S-19264T (=DSM 44701T), isolated from a smear-ripened cheese.</title>
        <authorList>
            <consortium name="US DOE Joint Genome Institute (JGI-PGF)"/>
            <person name="Walter F."/>
            <person name="Albersmeier A."/>
            <person name="Kalinowski J."/>
            <person name="Ruckert C."/>
        </authorList>
    </citation>
    <scope>NUCLEOTIDE SEQUENCE</scope>
    <source>
        <strain evidence="7">CGMCC 4.7110</strain>
    </source>
</reference>
<evidence type="ECO:0000313" key="7">
    <source>
        <dbReference type="EMBL" id="GGN44824.1"/>
    </source>
</evidence>
<dbReference type="GO" id="GO:0006313">
    <property type="term" value="P:DNA transposition"/>
    <property type="evidence" value="ECO:0007669"/>
    <property type="project" value="UniProtKB-UniRule"/>
</dbReference>
<keyword evidence="8" id="KW-1185">Reference proteome</keyword>
<dbReference type="PANTHER" id="PTHR33217">
    <property type="entry name" value="TRANSPOSASE FOR INSERTION SEQUENCE ELEMENT IS1081"/>
    <property type="match status" value="1"/>
</dbReference>
<accession>A0A917XQ77</accession>
<dbReference type="Pfam" id="PF00872">
    <property type="entry name" value="Transposase_mut"/>
    <property type="match status" value="1"/>
</dbReference>
<gene>
    <name evidence="7" type="ORF">GCM10011578_096170</name>
</gene>
<evidence type="ECO:0000256" key="6">
    <source>
        <dbReference type="RuleBase" id="RU365089"/>
    </source>
</evidence>
<evidence type="ECO:0000256" key="4">
    <source>
        <dbReference type="ARBA" id="ARBA00023125"/>
    </source>
</evidence>
<name>A0A917XQ77_9ACTN</name>
<keyword evidence="6" id="KW-0814">Transposable element</keyword>
<keyword evidence="5 6" id="KW-0233">DNA recombination</keyword>
<comment type="caution">
    <text evidence="7">The sequence shown here is derived from an EMBL/GenBank/DDBJ whole genome shotgun (WGS) entry which is preliminary data.</text>
</comment>
<comment type="similarity">
    <text evidence="2 6">Belongs to the transposase mutator family.</text>
</comment>
<dbReference type="InterPro" id="IPR001207">
    <property type="entry name" value="Transposase_mutator"/>
</dbReference>
<proteinExistence type="inferred from homology"/>
<evidence type="ECO:0000256" key="2">
    <source>
        <dbReference type="ARBA" id="ARBA00010961"/>
    </source>
</evidence>
<dbReference type="PANTHER" id="PTHR33217:SF8">
    <property type="entry name" value="MUTATOR FAMILY TRANSPOSASE"/>
    <property type="match status" value="1"/>
</dbReference>